<dbReference type="KEGG" id="uvi:66068581"/>
<dbReference type="GO" id="GO:0015035">
    <property type="term" value="F:protein-disulfide reductase activity"/>
    <property type="evidence" value="ECO:0007669"/>
    <property type="project" value="InterPro"/>
</dbReference>
<keyword evidence="7" id="KW-1185">Reference proteome</keyword>
<gene>
    <name evidence="6" type="ORF">UV8b_07804</name>
</gene>
<dbReference type="InterPro" id="IPR036249">
    <property type="entry name" value="Thioredoxin-like_sf"/>
</dbReference>
<dbReference type="SUPFAM" id="SSF52833">
    <property type="entry name" value="Thioredoxin-like"/>
    <property type="match status" value="1"/>
</dbReference>
<protein>
    <recommendedName>
        <fullName evidence="3">Thioredoxin</fullName>
    </recommendedName>
</protein>
<dbReference type="Gene3D" id="3.40.30.10">
    <property type="entry name" value="Glutaredoxin"/>
    <property type="match status" value="1"/>
</dbReference>
<dbReference type="PRINTS" id="PR00421">
    <property type="entry name" value="THIOREDOXIN"/>
</dbReference>
<accession>A0A8E5HXY3</accession>
<dbReference type="PROSITE" id="PS51352">
    <property type="entry name" value="THIOREDOXIN_2"/>
    <property type="match status" value="1"/>
</dbReference>
<dbReference type="InterPro" id="IPR013766">
    <property type="entry name" value="Thioredoxin_domain"/>
</dbReference>
<evidence type="ECO:0000256" key="2">
    <source>
        <dbReference type="ARBA" id="ARBA00023157"/>
    </source>
</evidence>
<dbReference type="InterPro" id="IPR005746">
    <property type="entry name" value="Thioredoxin"/>
</dbReference>
<dbReference type="OrthoDB" id="10263751at2759"/>
<evidence type="ECO:0000259" key="5">
    <source>
        <dbReference type="PROSITE" id="PS51352"/>
    </source>
</evidence>
<dbReference type="PIRSF" id="PIRSF000077">
    <property type="entry name" value="Thioredoxin"/>
    <property type="match status" value="1"/>
</dbReference>
<keyword evidence="4" id="KW-0676">Redox-active center</keyword>
<dbReference type="Proteomes" id="UP000027002">
    <property type="component" value="Chromosome 7"/>
</dbReference>
<evidence type="ECO:0000256" key="4">
    <source>
        <dbReference type="PIRSR" id="PIRSR000077-4"/>
    </source>
</evidence>
<dbReference type="Pfam" id="PF00085">
    <property type="entry name" value="Thioredoxin"/>
    <property type="match status" value="1"/>
</dbReference>
<dbReference type="GeneID" id="66068581"/>
<proteinExistence type="inferred from homology"/>
<comment type="similarity">
    <text evidence="1 3">Belongs to the thioredoxin family.</text>
</comment>
<dbReference type="PANTHER" id="PTHR46115">
    <property type="entry name" value="THIOREDOXIN-LIKE PROTEIN 1"/>
    <property type="match status" value="1"/>
</dbReference>
<evidence type="ECO:0000256" key="3">
    <source>
        <dbReference type="PIRNR" id="PIRNR000077"/>
    </source>
</evidence>
<dbReference type="EMBL" id="CP072759">
    <property type="protein sequence ID" value="QUC23563.1"/>
    <property type="molecule type" value="Genomic_DNA"/>
</dbReference>
<keyword evidence="2 4" id="KW-1015">Disulfide bond</keyword>
<reference evidence="6" key="1">
    <citation type="submission" date="2020-03" db="EMBL/GenBank/DDBJ databases">
        <title>A mixture of massive structural variations and highly conserved coding sequences in Ustilaginoidea virens genome.</title>
        <authorList>
            <person name="Zhang K."/>
            <person name="Zhao Z."/>
            <person name="Zhang Z."/>
            <person name="Li Y."/>
            <person name="Hsiang T."/>
            <person name="Sun W."/>
        </authorList>
    </citation>
    <scope>NUCLEOTIDE SEQUENCE</scope>
    <source>
        <strain evidence="6">UV-8b</strain>
    </source>
</reference>
<dbReference type="CDD" id="cd02947">
    <property type="entry name" value="TRX_family"/>
    <property type="match status" value="1"/>
</dbReference>
<dbReference type="RefSeq" id="XP_043001236.1">
    <property type="nucleotide sequence ID" value="XM_043145301.1"/>
</dbReference>
<evidence type="ECO:0000313" key="6">
    <source>
        <dbReference type="EMBL" id="QUC23563.1"/>
    </source>
</evidence>
<evidence type="ECO:0000256" key="1">
    <source>
        <dbReference type="ARBA" id="ARBA00008987"/>
    </source>
</evidence>
<feature type="domain" description="Thioredoxin" evidence="5">
    <location>
        <begin position="1"/>
        <end position="121"/>
    </location>
</feature>
<organism evidence="6 7">
    <name type="scientific">Ustilaginoidea virens</name>
    <name type="common">Rice false smut fungus</name>
    <name type="synonym">Villosiclava virens</name>
    <dbReference type="NCBI Taxonomy" id="1159556"/>
    <lineage>
        <taxon>Eukaryota</taxon>
        <taxon>Fungi</taxon>
        <taxon>Dikarya</taxon>
        <taxon>Ascomycota</taxon>
        <taxon>Pezizomycotina</taxon>
        <taxon>Sordariomycetes</taxon>
        <taxon>Hypocreomycetidae</taxon>
        <taxon>Hypocreales</taxon>
        <taxon>Clavicipitaceae</taxon>
        <taxon>Ustilaginoidea</taxon>
    </lineage>
</organism>
<evidence type="ECO:0000313" key="7">
    <source>
        <dbReference type="Proteomes" id="UP000027002"/>
    </source>
</evidence>
<feature type="disulfide bond" description="Redox-active" evidence="4">
    <location>
        <begin position="31"/>
        <end position="34"/>
    </location>
</feature>
<sequence>MPVITVTSKQQFDQLIRDTDSVAIQASAAWCGPCKAISPLFEKHSDALAADHAVAFAKFDIDQVPDLAQELGVTSVPTFYFFSQAERTSVVTGANPGSLKTAVDDLTKRATGTAFSTTENF</sequence>
<dbReference type="AlphaFoldDB" id="A0A8E5HXY3"/>
<name>A0A8E5HXY3_USTVR</name>